<feature type="compositionally biased region" description="Acidic residues" evidence="1">
    <location>
        <begin position="421"/>
        <end position="442"/>
    </location>
</feature>
<dbReference type="PANTHER" id="PTHR34427">
    <property type="entry name" value="DUF4283 DOMAIN PROTEIN"/>
    <property type="match status" value="1"/>
</dbReference>
<dbReference type="InterPro" id="IPR000504">
    <property type="entry name" value="RRM_dom"/>
</dbReference>
<sequence>MVRESKEASNFPVRETTEHNPNVRARHIGHRERYNGKFLGTNYNGGKRNSTALYMFFNFPNDWGMGKLWMIFKKYGTVFDMFIVQKRLRNGQRYGFVRFKHVVDVEGLLMKLRQIRLGEDTLRVFVAFDRRNEGNRFPHVREVEEECGKRRGMDGVNRNNVRFNKCDNRHFIDVVNGENWNRMKTRSDVEGVKRETAANVDGNNSSRYGVERKEERMLEVNEDEIDFGLLSRSLIGEVKKLCYLPKLPGLCEEVGINKVEVKWLGGLEVMIAFENKETTGNIMNNVNHEIRRWLHKLRRWNSSYSPSGRMTWLNIIGVPISCWAESVFKRIAGLHGIIVETKNCRLEGNQNVIYGKVLIHTTAKDLINESLSIKCIGKSFKIKVIEEVRDISYVDIEENNEVNQTKNEPEKGEDLKGMEISDGEGGESGEDSNGDEDSSDEEENRRENNNRGGGFRPSEIATRNIGVEEESRVSIGTKVRDSFEDDDGCFKKKMAAENNETTKGLGDKEENSIACDDKNEEANCSKNKEVNVQDSECIINMNNGSCELEVPNKGMDVGPMMDEEFIAHVEIKSGLDGGKLNTQDFGLEGNKKEQVIDYTMGPTGGSQRQKKSDHFQPTNMDKEDIIVDDTIIRAEKREGSPSIVFGSGGERSRKKRKANIESVMEEDKITYNFDQGLGNDKKNSGRTKIGIKSVKKTIKIARQMGMTRLCDDTKGMHDAYKEFHTAVEENKGVFVFRGSEQAESDNKSCNISVEQVKEIGEMIGVSWALAEEESLKIGANIVYNEAGNGTVGNMQ</sequence>
<dbReference type="Proteomes" id="UP000245207">
    <property type="component" value="Unassembled WGS sequence"/>
</dbReference>
<feature type="domain" description="RRM" evidence="2">
    <location>
        <begin position="58"/>
        <end position="119"/>
    </location>
</feature>
<dbReference type="PANTHER" id="PTHR34427:SF5">
    <property type="entry name" value="DUF4283 DOMAIN-CONTAINING PROTEIN"/>
    <property type="match status" value="1"/>
</dbReference>
<reference evidence="3 4" key="1">
    <citation type="journal article" date="2018" name="Mol. Plant">
        <title>The genome of Artemisia annua provides insight into the evolution of Asteraceae family and artemisinin biosynthesis.</title>
        <authorList>
            <person name="Shen Q."/>
            <person name="Zhang L."/>
            <person name="Liao Z."/>
            <person name="Wang S."/>
            <person name="Yan T."/>
            <person name="Shi P."/>
            <person name="Liu M."/>
            <person name="Fu X."/>
            <person name="Pan Q."/>
            <person name="Wang Y."/>
            <person name="Lv Z."/>
            <person name="Lu X."/>
            <person name="Zhang F."/>
            <person name="Jiang W."/>
            <person name="Ma Y."/>
            <person name="Chen M."/>
            <person name="Hao X."/>
            <person name="Li L."/>
            <person name="Tang Y."/>
            <person name="Lv G."/>
            <person name="Zhou Y."/>
            <person name="Sun X."/>
            <person name="Brodelius P.E."/>
            <person name="Rose J.K.C."/>
            <person name="Tang K."/>
        </authorList>
    </citation>
    <scope>NUCLEOTIDE SEQUENCE [LARGE SCALE GENOMIC DNA]</scope>
    <source>
        <strain evidence="4">cv. Huhao1</strain>
        <tissue evidence="3">Leaf</tissue>
    </source>
</reference>
<accession>A0A2U1PPW4</accession>
<feature type="compositionally biased region" description="Basic and acidic residues" evidence="1">
    <location>
        <begin position="407"/>
        <end position="419"/>
    </location>
</feature>
<name>A0A2U1PPW4_ARTAN</name>
<dbReference type="EMBL" id="PKPP01000875">
    <property type="protein sequence ID" value="PWA87808.1"/>
    <property type="molecule type" value="Genomic_DNA"/>
</dbReference>
<evidence type="ECO:0000256" key="1">
    <source>
        <dbReference type="SAM" id="MobiDB-lite"/>
    </source>
</evidence>
<feature type="region of interest" description="Disordered" evidence="1">
    <location>
        <begin position="402"/>
        <end position="472"/>
    </location>
</feature>
<comment type="caution">
    <text evidence="3">The sequence shown here is derived from an EMBL/GenBank/DDBJ whole genome shotgun (WGS) entry which is preliminary data.</text>
</comment>
<dbReference type="GO" id="GO:0003723">
    <property type="term" value="F:RNA binding"/>
    <property type="evidence" value="ECO:0007669"/>
    <property type="project" value="InterPro"/>
</dbReference>
<evidence type="ECO:0000313" key="3">
    <source>
        <dbReference type="EMBL" id="PWA87808.1"/>
    </source>
</evidence>
<keyword evidence="4" id="KW-1185">Reference proteome</keyword>
<dbReference type="STRING" id="35608.A0A2U1PPW4"/>
<dbReference type="Gene3D" id="3.30.70.330">
    <property type="match status" value="1"/>
</dbReference>
<proteinExistence type="predicted"/>
<dbReference type="SUPFAM" id="SSF54928">
    <property type="entry name" value="RNA-binding domain, RBD"/>
    <property type="match status" value="1"/>
</dbReference>
<feature type="region of interest" description="Disordered" evidence="1">
    <location>
        <begin position="600"/>
        <end position="620"/>
    </location>
</feature>
<evidence type="ECO:0000313" key="4">
    <source>
        <dbReference type="Proteomes" id="UP000245207"/>
    </source>
</evidence>
<dbReference type="CDD" id="cd00590">
    <property type="entry name" value="RRM_SF"/>
    <property type="match status" value="1"/>
</dbReference>
<dbReference type="InterPro" id="IPR035979">
    <property type="entry name" value="RBD_domain_sf"/>
</dbReference>
<feature type="region of interest" description="Disordered" evidence="1">
    <location>
        <begin position="1"/>
        <end position="22"/>
    </location>
</feature>
<protein>
    <recommendedName>
        <fullName evidence="2">RRM domain-containing protein</fullName>
    </recommendedName>
</protein>
<dbReference type="Pfam" id="PF00076">
    <property type="entry name" value="RRM_1"/>
    <property type="match status" value="1"/>
</dbReference>
<dbReference type="AlphaFoldDB" id="A0A2U1PPW4"/>
<evidence type="ECO:0000259" key="2">
    <source>
        <dbReference type="Pfam" id="PF00076"/>
    </source>
</evidence>
<feature type="compositionally biased region" description="Basic and acidic residues" evidence="1">
    <location>
        <begin position="610"/>
        <end position="620"/>
    </location>
</feature>
<organism evidence="3 4">
    <name type="scientific">Artemisia annua</name>
    <name type="common">Sweet wormwood</name>
    <dbReference type="NCBI Taxonomy" id="35608"/>
    <lineage>
        <taxon>Eukaryota</taxon>
        <taxon>Viridiplantae</taxon>
        <taxon>Streptophyta</taxon>
        <taxon>Embryophyta</taxon>
        <taxon>Tracheophyta</taxon>
        <taxon>Spermatophyta</taxon>
        <taxon>Magnoliopsida</taxon>
        <taxon>eudicotyledons</taxon>
        <taxon>Gunneridae</taxon>
        <taxon>Pentapetalae</taxon>
        <taxon>asterids</taxon>
        <taxon>campanulids</taxon>
        <taxon>Asterales</taxon>
        <taxon>Asteraceae</taxon>
        <taxon>Asteroideae</taxon>
        <taxon>Anthemideae</taxon>
        <taxon>Artemisiinae</taxon>
        <taxon>Artemisia</taxon>
    </lineage>
</organism>
<dbReference type="InterPro" id="IPR012677">
    <property type="entry name" value="Nucleotide-bd_a/b_plait_sf"/>
</dbReference>
<gene>
    <name evidence="3" type="ORF">CTI12_AA126710</name>
</gene>